<proteinExistence type="predicted"/>
<evidence type="ECO:0000313" key="3">
    <source>
        <dbReference type="Proteomes" id="UP001152797"/>
    </source>
</evidence>
<dbReference type="EMBL" id="CAMXCT030001112">
    <property type="protein sequence ID" value="CAL4774112.1"/>
    <property type="molecule type" value="Genomic_DNA"/>
</dbReference>
<gene>
    <name evidence="1" type="ORF">C1SCF055_LOCUS14120</name>
</gene>
<protein>
    <submittedName>
        <fullName evidence="1">Uncharacterized protein</fullName>
    </submittedName>
</protein>
<reference evidence="2" key="2">
    <citation type="submission" date="2024-04" db="EMBL/GenBank/DDBJ databases">
        <authorList>
            <person name="Chen Y."/>
            <person name="Shah S."/>
            <person name="Dougan E. K."/>
            <person name="Thang M."/>
            <person name="Chan C."/>
        </authorList>
    </citation>
    <scope>NUCLEOTIDE SEQUENCE [LARGE SCALE GENOMIC DNA]</scope>
</reference>
<evidence type="ECO:0000313" key="2">
    <source>
        <dbReference type="EMBL" id="CAL1140175.1"/>
    </source>
</evidence>
<keyword evidence="3" id="KW-1185">Reference proteome</keyword>
<dbReference type="EMBL" id="CAMXCT010001112">
    <property type="protein sequence ID" value="CAI3986800.1"/>
    <property type="molecule type" value="Genomic_DNA"/>
</dbReference>
<organism evidence="1">
    <name type="scientific">Cladocopium goreaui</name>
    <dbReference type="NCBI Taxonomy" id="2562237"/>
    <lineage>
        <taxon>Eukaryota</taxon>
        <taxon>Sar</taxon>
        <taxon>Alveolata</taxon>
        <taxon>Dinophyceae</taxon>
        <taxon>Suessiales</taxon>
        <taxon>Symbiodiniaceae</taxon>
        <taxon>Cladocopium</taxon>
    </lineage>
</organism>
<dbReference type="EMBL" id="CAMXCT020001112">
    <property type="protein sequence ID" value="CAL1140175.1"/>
    <property type="molecule type" value="Genomic_DNA"/>
</dbReference>
<dbReference type="Proteomes" id="UP001152797">
    <property type="component" value="Unassembled WGS sequence"/>
</dbReference>
<name>A0A9P1C8K4_9DINO</name>
<dbReference type="AlphaFoldDB" id="A0A9P1C8K4"/>
<accession>A0A9P1C8K4</accession>
<reference evidence="1" key="1">
    <citation type="submission" date="2022-10" db="EMBL/GenBank/DDBJ databases">
        <authorList>
            <person name="Chen Y."/>
            <person name="Dougan E. K."/>
            <person name="Chan C."/>
            <person name="Rhodes N."/>
            <person name="Thang M."/>
        </authorList>
    </citation>
    <scope>NUCLEOTIDE SEQUENCE</scope>
</reference>
<evidence type="ECO:0000313" key="1">
    <source>
        <dbReference type="EMBL" id="CAI3986800.1"/>
    </source>
</evidence>
<sequence length="111" mass="12504">MSLRESQELERMVIPSSLAEQTTPGSLLFNDTSSPVQQLELQDLDLDALELGGELSWQDPVDDSLVQRYDLYIAKVLSENRSCIEDGAEVVPYVYSHPDRTRWLPHVATGK</sequence>
<comment type="caution">
    <text evidence="1">The sequence shown here is derived from an EMBL/GenBank/DDBJ whole genome shotgun (WGS) entry which is preliminary data.</text>
</comment>